<comment type="caution">
    <text evidence="2">The sequence shown here is derived from an EMBL/GenBank/DDBJ whole genome shotgun (WGS) entry which is preliminary data.</text>
</comment>
<evidence type="ECO:0000256" key="1">
    <source>
        <dbReference type="SAM" id="Phobius"/>
    </source>
</evidence>
<gene>
    <name evidence="2" type="ORF">ACFFTU_16055</name>
</gene>
<dbReference type="RefSeq" id="WP_345227313.1">
    <property type="nucleotide sequence ID" value="NZ_BAAAXE010000014.1"/>
</dbReference>
<proteinExistence type="predicted"/>
<keyword evidence="1" id="KW-0812">Transmembrane</keyword>
<reference evidence="2 3" key="1">
    <citation type="submission" date="2024-09" db="EMBL/GenBank/DDBJ databases">
        <authorList>
            <person name="Sun Q."/>
            <person name="Mori K."/>
        </authorList>
    </citation>
    <scope>NUCLEOTIDE SEQUENCE [LARGE SCALE GENOMIC DNA]</scope>
    <source>
        <strain evidence="2 3">JCM 4362</strain>
    </source>
</reference>
<keyword evidence="1" id="KW-0472">Membrane</keyword>
<evidence type="ECO:0008006" key="4">
    <source>
        <dbReference type="Google" id="ProtNLM"/>
    </source>
</evidence>
<evidence type="ECO:0000313" key="3">
    <source>
        <dbReference type="Proteomes" id="UP001589718"/>
    </source>
</evidence>
<sequence>MTTTTPATTFTTRAALLLLGLVSLAAGLWLVVGHVAVRPTSGLRARLPGWWPLPRADAGATGAYAWWAPAVLAALALALLLGVVRLLVPVVRSARSRARLPLGRPGLWLQPSALRAVLASRTADVAGVRGARVALGRAKHVVHVRLTVDLEPCAAPGEVLREVEAGPLAAVRAALAPTPVRAEVRLGARRRGTRRAR</sequence>
<feature type="transmembrane region" description="Helical" evidence="1">
    <location>
        <begin position="66"/>
        <end position="88"/>
    </location>
</feature>
<keyword evidence="3" id="KW-1185">Reference proteome</keyword>
<dbReference type="Proteomes" id="UP001589718">
    <property type="component" value="Unassembled WGS sequence"/>
</dbReference>
<dbReference type="EMBL" id="JBHMCR010000008">
    <property type="protein sequence ID" value="MFB9521457.1"/>
    <property type="molecule type" value="Genomic_DNA"/>
</dbReference>
<evidence type="ECO:0000313" key="2">
    <source>
        <dbReference type="EMBL" id="MFB9521457.1"/>
    </source>
</evidence>
<accession>A0ABV5PE33</accession>
<organism evidence="2 3">
    <name type="scientific">Streptomyces cremeus</name>
    <dbReference type="NCBI Taxonomy" id="66881"/>
    <lineage>
        <taxon>Bacteria</taxon>
        <taxon>Bacillati</taxon>
        <taxon>Actinomycetota</taxon>
        <taxon>Actinomycetes</taxon>
        <taxon>Kitasatosporales</taxon>
        <taxon>Streptomycetaceae</taxon>
        <taxon>Streptomyces</taxon>
    </lineage>
</organism>
<protein>
    <recommendedName>
        <fullName evidence="4">Alkaline shock response membrane anchor protein AmaP</fullName>
    </recommendedName>
</protein>
<keyword evidence="1" id="KW-1133">Transmembrane helix</keyword>
<name>A0ABV5PE33_STRCM</name>